<keyword evidence="6 7" id="KW-0804">Transcription</keyword>
<evidence type="ECO:0000256" key="1">
    <source>
        <dbReference type="ARBA" id="ARBA00010641"/>
    </source>
</evidence>
<dbReference type="Gene3D" id="1.10.1740.10">
    <property type="match status" value="1"/>
</dbReference>
<dbReference type="RefSeq" id="WP_378279142.1">
    <property type="nucleotide sequence ID" value="NZ_JBHSON010000001.1"/>
</dbReference>
<sequence length="312" mass="35360">MDEAAFAEMAERYRHELRVHCYRMLGSFTDAEDLVQETLLRAWRKRESCEGRSTFRAWLYRIATNACLDALAGPVRQREMSAAPAMMAEVSWLEPFPDRLLDLAADGPDAAVVARETIELAFLAAIQHLPVRQRAVIIMRDVLGWPAAETAEVLETNVAAVKGMLQRGRMTLRAYLPRERAEWSAQAGPDEREVLRRYVEANERSDLARLKELLREDARQTMPPHGLVYEGREAILELWGPVLAGDAAWGEWRSLPLWANRQPAVANYVRRVGEERFTPVNLDVLAVRDGRIAEITTFDPRLLESFGLPAAL</sequence>
<evidence type="ECO:0000259" key="10">
    <source>
        <dbReference type="Pfam" id="PF12680"/>
    </source>
</evidence>
<evidence type="ECO:0000259" key="8">
    <source>
        <dbReference type="Pfam" id="PF04542"/>
    </source>
</evidence>
<evidence type="ECO:0000256" key="3">
    <source>
        <dbReference type="ARBA" id="ARBA00023015"/>
    </source>
</evidence>
<keyword evidence="4 7" id="KW-0731">Sigma factor</keyword>
<dbReference type="Pfam" id="PF08281">
    <property type="entry name" value="Sigma70_r4_2"/>
    <property type="match status" value="1"/>
</dbReference>
<gene>
    <name evidence="11" type="ORF">ACFPZN_01100</name>
</gene>
<dbReference type="NCBIfam" id="NF006089">
    <property type="entry name" value="PRK08241.1"/>
    <property type="match status" value="1"/>
</dbReference>
<dbReference type="InterPro" id="IPR013249">
    <property type="entry name" value="RNA_pol_sigma70_r4_t2"/>
</dbReference>
<dbReference type="PANTHER" id="PTHR43133:SF65">
    <property type="entry name" value="ECF RNA POLYMERASE SIGMA FACTOR SIGG"/>
    <property type="match status" value="1"/>
</dbReference>
<keyword evidence="11" id="KW-0548">Nucleotidyltransferase</keyword>
<evidence type="ECO:0000259" key="9">
    <source>
        <dbReference type="Pfam" id="PF08281"/>
    </source>
</evidence>
<dbReference type="Gene3D" id="1.10.10.10">
    <property type="entry name" value="Winged helix-like DNA-binding domain superfamily/Winged helix DNA-binding domain"/>
    <property type="match status" value="1"/>
</dbReference>
<dbReference type="Pfam" id="PF12680">
    <property type="entry name" value="SnoaL_2"/>
    <property type="match status" value="1"/>
</dbReference>
<evidence type="ECO:0000256" key="7">
    <source>
        <dbReference type="RuleBase" id="RU000716"/>
    </source>
</evidence>
<protein>
    <recommendedName>
        <fullName evidence="7">RNA polymerase sigma factor</fullName>
    </recommendedName>
</protein>
<dbReference type="NCBIfam" id="TIGR02937">
    <property type="entry name" value="sigma70-ECF"/>
    <property type="match status" value="1"/>
</dbReference>
<dbReference type="InterPro" id="IPR032710">
    <property type="entry name" value="NTF2-like_dom_sf"/>
</dbReference>
<keyword evidence="12" id="KW-1185">Reference proteome</keyword>
<dbReference type="InterPro" id="IPR014305">
    <property type="entry name" value="RNA_pol_sigma-G_actinobac"/>
</dbReference>
<dbReference type="SUPFAM" id="SSF88946">
    <property type="entry name" value="Sigma2 domain of RNA polymerase sigma factors"/>
    <property type="match status" value="1"/>
</dbReference>
<dbReference type="Gene3D" id="3.10.450.50">
    <property type="match status" value="1"/>
</dbReference>
<comment type="similarity">
    <text evidence="1 7">Belongs to the sigma-70 factor family. ECF subfamily.</text>
</comment>
<keyword evidence="5 7" id="KW-0238">DNA-binding</keyword>
<accession>A0ABW0ZS41</accession>
<dbReference type="InterPro" id="IPR014284">
    <property type="entry name" value="RNA_pol_sigma-70_dom"/>
</dbReference>
<dbReference type="InterPro" id="IPR039425">
    <property type="entry name" value="RNA_pol_sigma-70-like"/>
</dbReference>
<feature type="domain" description="RNA polymerase sigma factor 70 region 4 type 2" evidence="9">
    <location>
        <begin position="121"/>
        <end position="172"/>
    </location>
</feature>
<dbReference type="PANTHER" id="PTHR43133">
    <property type="entry name" value="RNA POLYMERASE ECF-TYPE SIGMA FACTO"/>
    <property type="match status" value="1"/>
</dbReference>
<evidence type="ECO:0000313" key="11">
    <source>
        <dbReference type="EMBL" id="MFC5744203.1"/>
    </source>
</evidence>
<comment type="caution">
    <text evidence="11">The sequence shown here is derived from an EMBL/GenBank/DDBJ whole genome shotgun (WGS) entry which is preliminary data.</text>
</comment>
<keyword evidence="3 7" id="KW-0805">Transcription regulation</keyword>
<proteinExistence type="inferred from homology"/>
<dbReference type="Proteomes" id="UP001596074">
    <property type="component" value="Unassembled WGS sequence"/>
</dbReference>
<comment type="subunit">
    <text evidence="2">Interacts transiently with the RNA polymerase catalytic core formed by RpoA, RpoB, RpoC and RpoZ (2 alpha, 1 beta, 1 beta' and 1 omega subunit) to form the RNA polymerase holoenzyme that can initiate transcription.</text>
</comment>
<dbReference type="SUPFAM" id="SSF54427">
    <property type="entry name" value="NTF2-like"/>
    <property type="match status" value="1"/>
</dbReference>
<evidence type="ECO:0000313" key="12">
    <source>
        <dbReference type="Proteomes" id="UP001596074"/>
    </source>
</evidence>
<dbReference type="NCBIfam" id="TIGR02960">
    <property type="entry name" value="SigX5"/>
    <property type="match status" value="1"/>
</dbReference>
<dbReference type="InterPro" id="IPR013324">
    <property type="entry name" value="RNA_pol_sigma_r3/r4-like"/>
</dbReference>
<evidence type="ECO:0000256" key="2">
    <source>
        <dbReference type="ARBA" id="ARBA00011344"/>
    </source>
</evidence>
<dbReference type="GO" id="GO:0003899">
    <property type="term" value="F:DNA-directed RNA polymerase activity"/>
    <property type="evidence" value="ECO:0007669"/>
    <property type="project" value="UniProtKB-EC"/>
</dbReference>
<organism evidence="11 12">
    <name type="scientific">Actinomadura rugatobispora</name>
    <dbReference type="NCBI Taxonomy" id="1994"/>
    <lineage>
        <taxon>Bacteria</taxon>
        <taxon>Bacillati</taxon>
        <taxon>Actinomycetota</taxon>
        <taxon>Actinomycetes</taxon>
        <taxon>Streptosporangiales</taxon>
        <taxon>Thermomonosporaceae</taxon>
        <taxon>Actinomadura</taxon>
    </lineage>
</organism>
<name>A0ABW0ZS41_9ACTN</name>
<dbReference type="SUPFAM" id="SSF88659">
    <property type="entry name" value="Sigma3 and sigma4 domains of RNA polymerase sigma factors"/>
    <property type="match status" value="1"/>
</dbReference>
<dbReference type="EMBL" id="JBHSON010000001">
    <property type="protein sequence ID" value="MFC5744203.1"/>
    <property type="molecule type" value="Genomic_DNA"/>
</dbReference>
<evidence type="ECO:0000256" key="6">
    <source>
        <dbReference type="ARBA" id="ARBA00023163"/>
    </source>
</evidence>
<keyword evidence="11" id="KW-0808">Transferase</keyword>
<dbReference type="InterPro" id="IPR000838">
    <property type="entry name" value="RNA_pol_sigma70_ECF_CS"/>
</dbReference>
<dbReference type="InterPro" id="IPR013325">
    <property type="entry name" value="RNA_pol_sigma_r2"/>
</dbReference>
<dbReference type="InterPro" id="IPR007627">
    <property type="entry name" value="RNA_pol_sigma70_r2"/>
</dbReference>
<dbReference type="Pfam" id="PF04542">
    <property type="entry name" value="Sigma70_r2"/>
    <property type="match status" value="1"/>
</dbReference>
<feature type="domain" description="SnoaL-like" evidence="10">
    <location>
        <begin position="195"/>
        <end position="295"/>
    </location>
</feature>
<dbReference type="InterPro" id="IPR036388">
    <property type="entry name" value="WH-like_DNA-bd_sf"/>
</dbReference>
<evidence type="ECO:0000256" key="4">
    <source>
        <dbReference type="ARBA" id="ARBA00023082"/>
    </source>
</evidence>
<reference evidence="12" key="1">
    <citation type="journal article" date="2019" name="Int. J. Syst. Evol. Microbiol.">
        <title>The Global Catalogue of Microorganisms (GCM) 10K type strain sequencing project: providing services to taxonomists for standard genome sequencing and annotation.</title>
        <authorList>
            <consortium name="The Broad Institute Genomics Platform"/>
            <consortium name="The Broad Institute Genome Sequencing Center for Infectious Disease"/>
            <person name="Wu L."/>
            <person name="Ma J."/>
        </authorList>
    </citation>
    <scope>NUCLEOTIDE SEQUENCE [LARGE SCALE GENOMIC DNA]</scope>
    <source>
        <strain evidence="12">KCTC 42087</strain>
    </source>
</reference>
<evidence type="ECO:0000256" key="5">
    <source>
        <dbReference type="ARBA" id="ARBA00023125"/>
    </source>
</evidence>
<feature type="domain" description="RNA polymerase sigma-70 region 2" evidence="8">
    <location>
        <begin position="10"/>
        <end position="71"/>
    </location>
</feature>
<dbReference type="InterPro" id="IPR037401">
    <property type="entry name" value="SnoaL-like"/>
</dbReference>
<dbReference type="PROSITE" id="PS01063">
    <property type="entry name" value="SIGMA70_ECF"/>
    <property type="match status" value="1"/>
</dbReference>